<dbReference type="InterPro" id="IPR013482">
    <property type="entry name" value="Molybde_CF_guanTrfase"/>
</dbReference>
<keyword evidence="4" id="KW-0547">Nucleotide-binding</keyword>
<organism evidence="10 11">
    <name type="scientific">Candidatus Bilophila faecipullorum</name>
    <dbReference type="NCBI Taxonomy" id="2838482"/>
    <lineage>
        <taxon>Bacteria</taxon>
        <taxon>Pseudomonadati</taxon>
        <taxon>Thermodesulfobacteriota</taxon>
        <taxon>Desulfovibrionia</taxon>
        <taxon>Desulfovibrionales</taxon>
        <taxon>Desulfovibrionaceae</taxon>
        <taxon>Bilophila</taxon>
    </lineage>
</organism>
<keyword evidence="10" id="KW-0548">Nucleotidyltransferase</keyword>
<evidence type="ECO:0000259" key="9">
    <source>
        <dbReference type="Pfam" id="PF12804"/>
    </source>
</evidence>
<feature type="domain" description="MobA-like NTP transferase" evidence="9">
    <location>
        <begin position="3"/>
        <end position="153"/>
    </location>
</feature>
<evidence type="ECO:0000256" key="4">
    <source>
        <dbReference type="ARBA" id="ARBA00022741"/>
    </source>
</evidence>
<dbReference type="GO" id="GO:0005525">
    <property type="term" value="F:GTP binding"/>
    <property type="evidence" value="ECO:0007669"/>
    <property type="project" value="UniProtKB-KW"/>
</dbReference>
<keyword evidence="3" id="KW-0479">Metal-binding</keyword>
<evidence type="ECO:0000313" key="10">
    <source>
        <dbReference type="EMBL" id="HIW79085.1"/>
    </source>
</evidence>
<comment type="caution">
    <text evidence="10">The sequence shown here is derived from an EMBL/GenBank/DDBJ whole genome shotgun (WGS) entry which is preliminary data.</text>
</comment>
<evidence type="ECO:0000256" key="5">
    <source>
        <dbReference type="ARBA" id="ARBA00022842"/>
    </source>
</evidence>
<sequence>MYGIVMAGGLSSRMGEDKRRLSIHDDGKDLLEHTVSLLREYAEAVFVSSRAPQDAPFPVIPDMVERMGPFGGLYSVLHRLNGPLLVLSCDLPFMDRETLVRLLAARRDRERGTIMTTFQQAETGFIEALVAVYEPACLPWFQMARDRGIRKISDVIPAGLRTHVPYTQAEALPFFNVNYPADLEIARRLSALMRREHGPAGHRPPEAANASPSPAPNPSAG</sequence>
<reference evidence="10" key="1">
    <citation type="journal article" date="2021" name="PeerJ">
        <title>Extensive microbial diversity within the chicken gut microbiome revealed by metagenomics and culture.</title>
        <authorList>
            <person name="Gilroy R."/>
            <person name="Ravi A."/>
            <person name="Getino M."/>
            <person name="Pursley I."/>
            <person name="Horton D.L."/>
            <person name="Alikhan N.F."/>
            <person name="Baker D."/>
            <person name="Gharbi K."/>
            <person name="Hall N."/>
            <person name="Watson M."/>
            <person name="Adriaenssens E.M."/>
            <person name="Foster-Nyarko E."/>
            <person name="Jarju S."/>
            <person name="Secka A."/>
            <person name="Antonio M."/>
            <person name="Oren A."/>
            <person name="Chaudhuri R.R."/>
            <person name="La Ragione R."/>
            <person name="Hildebrand F."/>
            <person name="Pallen M.J."/>
        </authorList>
    </citation>
    <scope>NUCLEOTIDE SEQUENCE</scope>
    <source>
        <strain evidence="10">ChiSxjej5B17-1746</strain>
    </source>
</reference>
<dbReference type="AlphaFoldDB" id="A0A9D1R1H8"/>
<evidence type="ECO:0000256" key="3">
    <source>
        <dbReference type="ARBA" id="ARBA00022723"/>
    </source>
</evidence>
<dbReference type="PANTHER" id="PTHR19136">
    <property type="entry name" value="MOLYBDENUM COFACTOR GUANYLYLTRANSFERASE"/>
    <property type="match status" value="1"/>
</dbReference>
<evidence type="ECO:0000256" key="6">
    <source>
        <dbReference type="ARBA" id="ARBA00023134"/>
    </source>
</evidence>
<keyword evidence="6" id="KW-0342">GTP-binding</keyword>
<evidence type="ECO:0000256" key="7">
    <source>
        <dbReference type="ARBA" id="ARBA00023150"/>
    </source>
</evidence>
<dbReference type="GO" id="GO:0006777">
    <property type="term" value="P:Mo-molybdopterin cofactor biosynthetic process"/>
    <property type="evidence" value="ECO:0007669"/>
    <property type="project" value="UniProtKB-KW"/>
</dbReference>
<accession>A0A9D1R1H8</accession>
<proteinExistence type="predicted"/>
<gene>
    <name evidence="10" type="ORF">H9874_08075</name>
</gene>
<evidence type="ECO:0000256" key="1">
    <source>
        <dbReference type="ARBA" id="ARBA00022490"/>
    </source>
</evidence>
<name>A0A9D1R1H8_9BACT</name>
<feature type="compositionally biased region" description="Basic and acidic residues" evidence="8">
    <location>
        <begin position="196"/>
        <end position="205"/>
    </location>
</feature>
<dbReference type="GO" id="GO:0046872">
    <property type="term" value="F:metal ion binding"/>
    <property type="evidence" value="ECO:0007669"/>
    <property type="project" value="UniProtKB-KW"/>
</dbReference>
<keyword evidence="1" id="KW-0963">Cytoplasm</keyword>
<dbReference type="Gene3D" id="3.90.550.10">
    <property type="entry name" value="Spore Coat Polysaccharide Biosynthesis Protein SpsA, Chain A"/>
    <property type="match status" value="1"/>
</dbReference>
<dbReference type="Pfam" id="PF12804">
    <property type="entry name" value="NTP_transf_3"/>
    <property type="match status" value="1"/>
</dbReference>
<keyword evidence="5" id="KW-0460">Magnesium</keyword>
<reference evidence="10" key="2">
    <citation type="submission" date="2021-04" db="EMBL/GenBank/DDBJ databases">
        <authorList>
            <person name="Gilroy R."/>
        </authorList>
    </citation>
    <scope>NUCLEOTIDE SEQUENCE</scope>
    <source>
        <strain evidence="10">ChiSxjej5B17-1746</strain>
    </source>
</reference>
<dbReference type="CDD" id="cd02503">
    <property type="entry name" value="MobA"/>
    <property type="match status" value="1"/>
</dbReference>
<dbReference type="PANTHER" id="PTHR19136:SF81">
    <property type="entry name" value="MOLYBDENUM COFACTOR GUANYLYLTRANSFERASE"/>
    <property type="match status" value="1"/>
</dbReference>
<keyword evidence="7" id="KW-0501">Molybdenum cofactor biosynthesis</keyword>
<dbReference type="SUPFAM" id="SSF53448">
    <property type="entry name" value="Nucleotide-diphospho-sugar transferases"/>
    <property type="match status" value="1"/>
</dbReference>
<feature type="region of interest" description="Disordered" evidence="8">
    <location>
        <begin position="196"/>
        <end position="221"/>
    </location>
</feature>
<protein>
    <submittedName>
        <fullName evidence="10">Molybdenum cofactor guanylyltransferase</fullName>
    </submittedName>
</protein>
<dbReference type="InterPro" id="IPR029044">
    <property type="entry name" value="Nucleotide-diphossugar_trans"/>
</dbReference>
<dbReference type="GO" id="GO:0016779">
    <property type="term" value="F:nucleotidyltransferase activity"/>
    <property type="evidence" value="ECO:0007669"/>
    <property type="project" value="UniProtKB-KW"/>
</dbReference>
<evidence type="ECO:0000256" key="8">
    <source>
        <dbReference type="SAM" id="MobiDB-lite"/>
    </source>
</evidence>
<evidence type="ECO:0000256" key="2">
    <source>
        <dbReference type="ARBA" id="ARBA00022679"/>
    </source>
</evidence>
<evidence type="ECO:0000313" key="11">
    <source>
        <dbReference type="Proteomes" id="UP000824264"/>
    </source>
</evidence>
<keyword evidence="2" id="KW-0808">Transferase</keyword>
<dbReference type="Proteomes" id="UP000824264">
    <property type="component" value="Unassembled WGS sequence"/>
</dbReference>
<dbReference type="InterPro" id="IPR025877">
    <property type="entry name" value="MobA-like_NTP_Trfase"/>
</dbReference>
<dbReference type="EMBL" id="DXGI01000310">
    <property type="protein sequence ID" value="HIW79085.1"/>
    <property type="molecule type" value="Genomic_DNA"/>
</dbReference>